<evidence type="ECO:0000313" key="2">
    <source>
        <dbReference type="Proteomes" id="UP000318307"/>
    </source>
</evidence>
<accession>A0A562RGG5</accession>
<dbReference type="EMBL" id="VLLC01000022">
    <property type="protein sequence ID" value="TWI68187.1"/>
    <property type="molecule type" value="Genomic_DNA"/>
</dbReference>
<dbReference type="OrthoDB" id="5366220at2"/>
<name>A0A562RGG5_9BACT</name>
<keyword evidence="1" id="KW-0808">Transferase</keyword>
<dbReference type="Proteomes" id="UP000318307">
    <property type="component" value="Unassembled WGS sequence"/>
</dbReference>
<proteinExistence type="predicted"/>
<organism evidence="1 2">
    <name type="scientific">Desulfobotulus alkaliphilus</name>
    <dbReference type="NCBI Taxonomy" id="622671"/>
    <lineage>
        <taxon>Bacteria</taxon>
        <taxon>Pseudomonadati</taxon>
        <taxon>Thermodesulfobacteriota</taxon>
        <taxon>Desulfobacteria</taxon>
        <taxon>Desulfobacterales</taxon>
        <taxon>Desulfobacteraceae</taxon>
        <taxon>Desulfobotulus</taxon>
    </lineage>
</organism>
<gene>
    <name evidence="1" type="ORF">LZ24_02561</name>
</gene>
<dbReference type="Pfam" id="PF14907">
    <property type="entry name" value="NTP_transf_5"/>
    <property type="match status" value="1"/>
</dbReference>
<comment type="caution">
    <text evidence="1">The sequence shown here is derived from an EMBL/GenBank/DDBJ whole genome shotgun (WGS) entry which is preliminary data.</text>
</comment>
<sequence length="394" mass="45846">MNLSFKNQLLCDALKAQMHGRSFVWPSGLPEGFWDELMAEAEDQGLFFLLGSSLLEGMDLYGDMEAKEKCAVRLKGYENRSFQLSIKLLKILGLLQAEGIVAVPVKGPLLAEYLYGDVAKRTFADLDIFIYEKDLFSAVEILEKAGYSPELKLSSREMKKFSNQEYDFKLYDAKSHTIVELHWELSGRYTKKPMILEDYAGRLEKASVLGKVVDKLPDSIDFIYLCLHSAKHCFERFEMLYAIAIYYQKFSEEELDALLEIVSSMKCRKIFLFSLYMCHRLLGLDLSGHITSESARYSYFDTLVCRVLYFIENRHDLSDTRFSTTHIRLQDSVLLRGAFIFRLIFTPTCKEWHLFRLPYRLTFLYRWIRPFRLAVAYAQKRLFAKTSVRTGGQR</sequence>
<evidence type="ECO:0000313" key="1">
    <source>
        <dbReference type="EMBL" id="TWI68187.1"/>
    </source>
</evidence>
<keyword evidence="2" id="KW-1185">Reference proteome</keyword>
<dbReference type="InterPro" id="IPR039498">
    <property type="entry name" value="NTP_transf_5"/>
</dbReference>
<dbReference type="RefSeq" id="WP_144685660.1">
    <property type="nucleotide sequence ID" value="NZ_VLLC01000022.1"/>
</dbReference>
<dbReference type="AlphaFoldDB" id="A0A562RGG5"/>
<protein>
    <submittedName>
        <fullName evidence="1">Putative nucleotidyltransferase-like protein</fullName>
    </submittedName>
</protein>
<dbReference type="GO" id="GO:0016740">
    <property type="term" value="F:transferase activity"/>
    <property type="evidence" value="ECO:0007669"/>
    <property type="project" value="UniProtKB-KW"/>
</dbReference>
<reference evidence="1 2" key="1">
    <citation type="submission" date="2019-07" db="EMBL/GenBank/DDBJ databases">
        <title>Genome sequencing of 100 strains of the haloalkaliphilic chemolithoautotrophic sulfur-oxidizing bacterium Thioalkalivibrio.</title>
        <authorList>
            <person name="Muyzer G."/>
        </authorList>
    </citation>
    <scope>NUCLEOTIDE SEQUENCE [LARGE SCALE GENOMIC DNA]</scope>
    <source>
        <strain evidence="1 2">ASO4-4</strain>
    </source>
</reference>